<comment type="caution">
    <text evidence="2">The sequence shown here is derived from an EMBL/GenBank/DDBJ whole genome shotgun (WGS) entry which is preliminary data.</text>
</comment>
<dbReference type="EMBL" id="BAABME010010454">
    <property type="protein sequence ID" value="GAA0178878.1"/>
    <property type="molecule type" value="Genomic_DNA"/>
</dbReference>
<sequence>MFIDDDSTAEEVSAIHNNYLPWVDYTNVREIDNPKSDVGNSDDDDVGGEKSHVIIDEEESVEEEEVEPIVTEKVFDSSSAAVSEIASMLEPSIMPSVNDRSDMDGEPSIISKTGRDAAENNELDVEDVVPDIVEEPSTKDLGVREDLSVNDTLDRIAEDEDLLKTSDVNTSEGMYTNIPRVDEPTTEEAGDVAHQGHTKTLNEDIEVLVPSLEENKSKKRKLQKMSKVGPSEPKQKLTRE</sequence>
<accession>A0AAV3RRM9</accession>
<evidence type="ECO:0000313" key="3">
    <source>
        <dbReference type="Proteomes" id="UP001454036"/>
    </source>
</evidence>
<feature type="region of interest" description="Disordered" evidence="1">
    <location>
        <begin position="93"/>
        <end position="116"/>
    </location>
</feature>
<dbReference type="AlphaFoldDB" id="A0AAV3RRM9"/>
<feature type="compositionally biased region" description="Acidic residues" evidence="1">
    <location>
        <begin position="56"/>
        <end position="67"/>
    </location>
</feature>
<evidence type="ECO:0000256" key="1">
    <source>
        <dbReference type="SAM" id="MobiDB-lite"/>
    </source>
</evidence>
<proteinExistence type="predicted"/>
<dbReference type="Proteomes" id="UP001454036">
    <property type="component" value="Unassembled WGS sequence"/>
</dbReference>
<name>A0AAV3RRM9_LITER</name>
<gene>
    <name evidence="2" type="ORF">LIER_29899</name>
</gene>
<evidence type="ECO:0000313" key="2">
    <source>
        <dbReference type="EMBL" id="GAA0178878.1"/>
    </source>
</evidence>
<keyword evidence="3" id="KW-1185">Reference proteome</keyword>
<organism evidence="2 3">
    <name type="scientific">Lithospermum erythrorhizon</name>
    <name type="common">Purple gromwell</name>
    <name type="synonym">Lithospermum officinale var. erythrorhizon</name>
    <dbReference type="NCBI Taxonomy" id="34254"/>
    <lineage>
        <taxon>Eukaryota</taxon>
        <taxon>Viridiplantae</taxon>
        <taxon>Streptophyta</taxon>
        <taxon>Embryophyta</taxon>
        <taxon>Tracheophyta</taxon>
        <taxon>Spermatophyta</taxon>
        <taxon>Magnoliopsida</taxon>
        <taxon>eudicotyledons</taxon>
        <taxon>Gunneridae</taxon>
        <taxon>Pentapetalae</taxon>
        <taxon>asterids</taxon>
        <taxon>lamiids</taxon>
        <taxon>Boraginales</taxon>
        <taxon>Boraginaceae</taxon>
        <taxon>Boraginoideae</taxon>
        <taxon>Lithospermeae</taxon>
        <taxon>Lithospermum</taxon>
    </lineage>
</organism>
<reference evidence="2 3" key="1">
    <citation type="submission" date="2024-01" db="EMBL/GenBank/DDBJ databases">
        <title>The complete chloroplast genome sequence of Lithospermum erythrorhizon: insights into the phylogenetic relationship among Boraginaceae species and the maternal lineages of purple gromwells.</title>
        <authorList>
            <person name="Okada T."/>
            <person name="Watanabe K."/>
        </authorList>
    </citation>
    <scope>NUCLEOTIDE SEQUENCE [LARGE SCALE GENOMIC DNA]</scope>
</reference>
<feature type="region of interest" description="Disordered" evidence="1">
    <location>
        <begin position="31"/>
        <end position="67"/>
    </location>
</feature>
<feature type="region of interest" description="Disordered" evidence="1">
    <location>
        <begin position="165"/>
        <end position="240"/>
    </location>
</feature>
<protein>
    <submittedName>
        <fullName evidence="2">Uncharacterized protein</fullName>
    </submittedName>
</protein>